<dbReference type="EMBL" id="JALNTZ010000006">
    <property type="protein sequence ID" value="KAJ3648382.1"/>
    <property type="molecule type" value="Genomic_DNA"/>
</dbReference>
<dbReference type="PANTHER" id="PTHR10514:SF27">
    <property type="entry name" value="ANGIOTENSIN-CONVERTING ENZYME"/>
    <property type="match status" value="1"/>
</dbReference>
<keyword evidence="12" id="KW-0121">Carboxypeptidase</keyword>
<feature type="active site" description="Proton donor 2" evidence="6">
    <location>
        <position position="509"/>
    </location>
</feature>
<feature type="active site" description="Proton donor 1" evidence="5">
    <location>
        <position position="509"/>
    </location>
</feature>
<evidence type="ECO:0000256" key="13">
    <source>
        <dbReference type="SAM" id="SignalP"/>
    </source>
</evidence>
<reference evidence="14" key="1">
    <citation type="journal article" date="2023" name="G3 (Bethesda)">
        <title>Whole genome assemblies of Zophobas morio and Tenebrio molitor.</title>
        <authorList>
            <person name="Kaur S."/>
            <person name="Stinson S.A."/>
            <person name="diCenzo G.C."/>
        </authorList>
    </citation>
    <scope>NUCLEOTIDE SEQUENCE</scope>
    <source>
        <strain evidence="14">QUZm001</strain>
    </source>
</reference>
<keyword evidence="12" id="KW-0482">Metalloprotease</keyword>
<evidence type="ECO:0000313" key="15">
    <source>
        <dbReference type="Proteomes" id="UP001168821"/>
    </source>
</evidence>
<keyword evidence="15" id="KW-1185">Reference proteome</keyword>
<dbReference type="InterPro" id="IPR001548">
    <property type="entry name" value="Peptidase_M2"/>
</dbReference>
<evidence type="ECO:0000256" key="6">
    <source>
        <dbReference type="PIRSR" id="PIRSR601548-11"/>
    </source>
</evidence>
<feature type="binding site" evidence="10">
    <location>
        <position position="378"/>
    </location>
    <ligand>
        <name>Zn(2+)</name>
        <dbReference type="ChEBI" id="CHEBI:29105"/>
        <label>2</label>
        <note>catalytic</note>
    </ligand>
</feature>
<dbReference type="AlphaFoldDB" id="A0AA38MA30"/>
<evidence type="ECO:0000256" key="7">
    <source>
        <dbReference type="PIRSR" id="PIRSR601548-2"/>
    </source>
</evidence>
<dbReference type="GO" id="GO:0046872">
    <property type="term" value="F:metal ion binding"/>
    <property type="evidence" value="ECO:0007669"/>
    <property type="project" value="UniProtKB-KW"/>
</dbReference>
<sequence length="622" mass="72887">MWKILCLLNVLCACGSFQQISNDLKKVQYQYVVEKWLNDVDSDLSHFNSLAAHLTWKLSTDPDEKTLWQARQLGKARNRWKNKVCESTIRTDWTTPEQRRKIYLMCRGPKFGDQMVLEYLEVLGKLSEEYNSEVCLEGRPVKVNESAPNFPEEGDCLYGEPDLERIMKRTDLDPEQLKWIWLNWHDSVGPRVKVPFRVAVEYQNLAARSNGYDDIGAVWREELETPDLEKFVFDLYEEIQPLYVMLHAVVRHKLYQKYGPSHIDPKGPIPVHLLGNMWGQDWVSLLELFSVSSANINLNEKLQNKNLTVKDMVLEAEDFYTSLRLPEMTDKFWKFSIFEENENTTLCHGTAADLYSRDDFRMLMCGKVNMEDFYIIHHEMGHIEYYMAYQEQPAVFQDGTTTAFHESIGDAVMHGVMTPQHLHRLSLLTDNQLIDNNTELYLLFYQALSKIPEIPFSLIIDKYRWEIFRDNVPYDKWNEYYWHLNKKYRGIVPPENRSGRYFDAGAKFHIPDNTPYIRYFLSSILQVQIFKSLCELTLYGSVASSYEDSDLPLHKCDIYGSKNAGKKLLAMMEKGSSIPWPEALSIISETPQISTKPFLEYYKPIYTWLKKYIESNDVYVGW</sequence>
<feature type="chain" id="PRO_5041294799" description="Angiotensin-converting enzyme" evidence="13">
    <location>
        <begin position="18"/>
        <end position="622"/>
    </location>
</feature>
<feature type="binding site" evidence="7">
    <location>
        <position position="518"/>
    </location>
    <ligand>
        <name>chloride</name>
        <dbReference type="ChEBI" id="CHEBI:17996"/>
        <label>1</label>
    </ligand>
</feature>
<dbReference type="SUPFAM" id="SSF55486">
    <property type="entry name" value="Metalloproteases ('zincins'), catalytic domain"/>
    <property type="match status" value="1"/>
</dbReference>
<accession>A0AA38MA30</accession>
<evidence type="ECO:0000256" key="10">
    <source>
        <dbReference type="PIRSR" id="PIRSR601548-8"/>
    </source>
</evidence>
<evidence type="ECO:0000256" key="1">
    <source>
        <dbReference type="ARBA" id="ARBA00008139"/>
    </source>
</evidence>
<dbReference type="GO" id="GO:0006508">
    <property type="term" value="P:proteolysis"/>
    <property type="evidence" value="ECO:0007669"/>
    <property type="project" value="UniProtKB-KW"/>
</dbReference>
<evidence type="ECO:0000256" key="2">
    <source>
        <dbReference type="ARBA" id="ARBA00022729"/>
    </source>
</evidence>
<dbReference type="GO" id="GO:0008237">
    <property type="term" value="F:metallopeptidase activity"/>
    <property type="evidence" value="ECO:0007669"/>
    <property type="project" value="UniProtKB-KW"/>
</dbReference>
<evidence type="ECO:0000256" key="3">
    <source>
        <dbReference type="ARBA" id="ARBA00023157"/>
    </source>
</evidence>
<comment type="similarity">
    <text evidence="1 11 12">Belongs to the peptidase M2 family.</text>
</comment>
<feature type="binding site" evidence="10">
    <location>
        <position position="406"/>
    </location>
    <ligand>
        <name>Zn(2+)</name>
        <dbReference type="ChEBI" id="CHEBI:29105"/>
        <label>2</label>
        <note>catalytic</note>
    </ligand>
</feature>
<dbReference type="CDD" id="cd06461">
    <property type="entry name" value="M2_ACE"/>
    <property type="match status" value="1"/>
</dbReference>
<evidence type="ECO:0000256" key="12">
    <source>
        <dbReference type="RuleBase" id="RU361144"/>
    </source>
</evidence>
<dbReference type="Pfam" id="PF01401">
    <property type="entry name" value="Peptidase_M2"/>
    <property type="match status" value="1"/>
</dbReference>
<dbReference type="GO" id="GO:0016020">
    <property type="term" value="C:membrane"/>
    <property type="evidence" value="ECO:0007669"/>
    <property type="project" value="InterPro"/>
</dbReference>
<feature type="binding site" evidence="8">
    <location>
        <position position="406"/>
    </location>
    <ligand>
        <name>Zn(2+)</name>
        <dbReference type="ChEBI" id="CHEBI:29105"/>
        <label>1</label>
        <note>catalytic</note>
    </ligand>
</feature>
<dbReference type="PANTHER" id="PTHR10514">
    <property type="entry name" value="ANGIOTENSIN-CONVERTING ENZYME"/>
    <property type="match status" value="1"/>
</dbReference>
<proteinExistence type="inferred from homology"/>
<dbReference type="EC" id="3.4.-.-" evidence="12"/>
<keyword evidence="4 12" id="KW-0325">Glycoprotein</keyword>
<gene>
    <name evidence="14" type="ORF">Zmor_020191</name>
</gene>
<dbReference type="GO" id="GO:0008241">
    <property type="term" value="F:peptidyl-dipeptidase activity"/>
    <property type="evidence" value="ECO:0007669"/>
    <property type="project" value="InterPro"/>
</dbReference>
<feature type="binding site" evidence="8">
    <location>
        <position position="382"/>
    </location>
    <ligand>
        <name>Zn(2+)</name>
        <dbReference type="ChEBI" id="CHEBI:29105"/>
        <label>1</label>
        <note>catalytic</note>
    </ligand>
</feature>
<comment type="caution">
    <text evidence="11">Lacks conserved residue(s) required for the propagation of feature annotation.</text>
</comment>
<keyword evidence="8 12" id="KW-0479">Metal-binding</keyword>
<feature type="binding site" evidence="10">
    <location>
        <position position="382"/>
    </location>
    <ligand>
        <name>Zn(2+)</name>
        <dbReference type="ChEBI" id="CHEBI:29105"/>
        <label>2</label>
        <note>catalytic</note>
    </ligand>
</feature>
<dbReference type="Proteomes" id="UP001168821">
    <property type="component" value="Unassembled WGS sequence"/>
</dbReference>
<keyword evidence="3 9" id="KW-1015">Disulfide bond</keyword>
<comment type="caution">
    <text evidence="14">The sequence shown here is derived from an EMBL/GenBank/DDBJ whole genome shotgun (WGS) entry which is preliminary data.</text>
</comment>
<organism evidence="14 15">
    <name type="scientific">Zophobas morio</name>
    <dbReference type="NCBI Taxonomy" id="2755281"/>
    <lineage>
        <taxon>Eukaryota</taxon>
        <taxon>Metazoa</taxon>
        <taxon>Ecdysozoa</taxon>
        <taxon>Arthropoda</taxon>
        <taxon>Hexapoda</taxon>
        <taxon>Insecta</taxon>
        <taxon>Pterygota</taxon>
        <taxon>Neoptera</taxon>
        <taxon>Endopterygota</taxon>
        <taxon>Coleoptera</taxon>
        <taxon>Polyphaga</taxon>
        <taxon>Cucujiformia</taxon>
        <taxon>Tenebrionidae</taxon>
        <taxon>Zophobas</taxon>
    </lineage>
</organism>
<keyword evidence="2 13" id="KW-0732">Signal</keyword>
<feature type="disulfide bond" evidence="9 11">
    <location>
        <begin position="347"/>
        <end position="365"/>
    </location>
</feature>
<protein>
    <recommendedName>
        <fullName evidence="12">Angiotensin-converting enzyme</fullName>
        <ecNumber evidence="12">3.4.-.-</ecNumber>
    </recommendedName>
</protein>
<feature type="binding site" evidence="8">
    <location>
        <position position="378"/>
    </location>
    <ligand>
        <name>Zn(2+)</name>
        <dbReference type="ChEBI" id="CHEBI:29105"/>
        <label>1</label>
        <note>catalytic</note>
    </ligand>
</feature>
<evidence type="ECO:0000256" key="5">
    <source>
        <dbReference type="PIRSR" id="PIRSR601548-1"/>
    </source>
</evidence>
<evidence type="ECO:0000256" key="8">
    <source>
        <dbReference type="PIRSR" id="PIRSR601548-3"/>
    </source>
</evidence>
<keyword evidence="12" id="KW-0645">Protease</keyword>
<feature type="signal peptide" evidence="13">
    <location>
        <begin position="1"/>
        <end position="17"/>
    </location>
</feature>
<name>A0AA38MA30_9CUCU</name>
<evidence type="ECO:0000256" key="11">
    <source>
        <dbReference type="PROSITE-ProRule" id="PRU01355"/>
    </source>
</evidence>
<dbReference type="GO" id="GO:0004180">
    <property type="term" value="F:carboxypeptidase activity"/>
    <property type="evidence" value="ECO:0007669"/>
    <property type="project" value="UniProtKB-KW"/>
</dbReference>
<evidence type="ECO:0000256" key="4">
    <source>
        <dbReference type="ARBA" id="ARBA00023180"/>
    </source>
</evidence>
<feature type="disulfide bond" evidence="9">
    <location>
        <begin position="534"/>
        <end position="556"/>
    </location>
</feature>
<keyword evidence="12" id="KW-0378">Hydrolase</keyword>
<dbReference type="PROSITE" id="PS52011">
    <property type="entry name" value="PEPTIDASE_M2"/>
    <property type="match status" value="1"/>
</dbReference>
<feature type="active site" description="Proton acceptor 2" evidence="6">
    <location>
        <position position="379"/>
    </location>
</feature>
<evidence type="ECO:0000313" key="14">
    <source>
        <dbReference type="EMBL" id="KAJ3648382.1"/>
    </source>
</evidence>
<comment type="cofactor">
    <cofactor evidence="12">
        <name>Zn(2+)</name>
        <dbReference type="ChEBI" id="CHEBI:29105"/>
    </cofactor>
    <text evidence="12">Binds 1 zinc ion per subunit.</text>
</comment>
<keyword evidence="8 12" id="KW-0862">Zinc</keyword>
<dbReference type="PRINTS" id="PR00791">
    <property type="entry name" value="PEPDIPTASEA"/>
</dbReference>
<feature type="active site" description="Proton acceptor 1" evidence="5">
    <location>
        <position position="379"/>
    </location>
</feature>
<evidence type="ECO:0000256" key="9">
    <source>
        <dbReference type="PIRSR" id="PIRSR601548-4"/>
    </source>
</evidence>